<evidence type="ECO:0000313" key="2">
    <source>
        <dbReference type="EMBL" id="KLU65614.1"/>
    </source>
</evidence>
<dbReference type="AlphaFoldDB" id="A0A0J1FQ54"/>
<dbReference type="STRING" id="476652.DEAC_c22440"/>
<gene>
    <name evidence="2" type="ORF">DEAC_c22440</name>
</gene>
<dbReference type="EMBL" id="LDZY01000007">
    <property type="protein sequence ID" value="KLU65614.1"/>
    <property type="molecule type" value="Genomic_DNA"/>
</dbReference>
<keyword evidence="1" id="KW-0812">Transmembrane</keyword>
<dbReference type="PATRIC" id="fig|476652.3.peg.2325"/>
<dbReference type="Proteomes" id="UP000036356">
    <property type="component" value="Unassembled WGS sequence"/>
</dbReference>
<keyword evidence="1" id="KW-0472">Membrane</keyword>
<name>A0A0J1FQ54_9FIRM</name>
<comment type="caution">
    <text evidence="2">The sequence shown here is derived from an EMBL/GenBank/DDBJ whole genome shotgun (WGS) entry which is preliminary data.</text>
</comment>
<accession>A0A0J1FQ54</accession>
<proteinExistence type="predicted"/>
<feature type="transmembrane region" description="Helical" evidence="1">
    <location>
        <begin position="20"/>
        <end position="39"/>
    </location>
</feature>
<keyword evidence="3" id="KW-1185">Reference proteome</keyword>
<feature type="transmembrane region" description="Helical" evidence="1">
    <location>
        <begin position="134"/>
        <end position="152"/>
    </location>
</feature>
<feature type="transmembrane region" description="Helical" evidence="1">
    <location>
        <begin position="83"/>
        <end position="104"/>
    </location>
</feature>
<feature type="transmembrane region" description="Helical" evidence="1">
    <location>
        <begin position="191"/>
        <end position="209"/>
    </location>
</feature>
<organism evidence="2 3">
    <name type="scientific">Desulfosporosinus acididurans</name>
    <dbReference type="NCBI Taxonomy" id="476652"/>
    <lineage>
        <taxon>Bacteria</taxon>
        <taxon>Bacillati</taxon>
        <taxon>Bacillota</taxon>
        <taxon>Clostridia</taxon>
        <taxon>Eubacteriales</taxon>
        <taxon>Desulfitobacteriaceae</taxon>
        <taxon>Desulfosporosinus</taxon>
    </lineage>
</organism>
<feature type="transmembrane region" description="Helical" evidence="1">
    <location>
        <begin position="164"/>
        <end position="185"/>
    </location>
</feature>
<feature type="transmembrane region" description="Helical" evidence="1">
    <location>
        <begin position="244"/>
        <end position="262"/>
    </location>
</feature>
<sequence>MMNDALYWSMLKYEGKKVIGYSLGLMLYEWLITWVYPILIESPVIEDLPNSFPTPVKRAFGVSEEETDISYESYISAQLLGRFWTLLISVYGISASNALTAHMLEQGFMAYPLSAPVSRSEIINTQIGVLLTELMMVTGATVGGIYSAAAFFKVTIDRWGFFRMGILGFCLSTVVSGYSMLFGVSLNSEEVSVPLVSALTVIFYGLDVMSSLSERFAGLQNVTPFALFRPQEVLRGKLLPTKECLILSCISGTCLFLSGFVFRRKNLAI</sequence>
<reference evidence="2 3" key="1">
    <citation type="submission" date="2015-06" db="EMBL/GenBank/DDBJ databases">
        <title>Draft genome of the moderately acidophilic sulfate reducer Candidatus Desulfosporosinus acididurans strain M1.</title>
        <authorList>
            <person name="Poehlein A."/>
            <person name="Petzsch P."/>
            <person name="Johnson B.D."/>
            <person name="Schloemann M."/>
            <person name="Daniel R."/>
            <person name="Muehling M."/>
        </authorList>
    </citation>
    <scope>NUCLEOTIDE SEQUENCE [LARGE SCALE GENOMIC DNA]</scope>
    <source>
        <strain evidence="2 3">M1</strain>
    </source>
</reference>
<keyword evidence="1" id="KW-1133">Transmembrane helix</keyword>
<protein>
    <submittedName>
        <fullName evidence="2">ABC-2 family transporter protein</fullName>
    </submittedName>
</protein>
<evidence type="ECO:0000313" key="3">
    <source>
        <dbReference type="Proteomes" id="UP000036356"/>
    </source>
</evidence>
<evidence type="ECO:0000256" key="1">
    <source>
        <dbReference type="SAM" id="Phobius"/>
    </source>
</evidence>